<evidence type="ECO:0000256" key="1">
    <source>
        <dbReference type="SAM" id="MobiDB-lite"/>
    </source>
</evidence>
<dbReference type="AlphaFoldDB" id="A0AAJ0EAA0"/>
<proteinExistence type="predicted"/>
<dbReference type="EMBL" id="JAHMHQ010000027">
    <property type="protein sequence ID" value="KAK1623685.1"/>
    <property type="molecule type" value="Genomic_DNA"/>
</dbReference>
<organism evidence="2 3">
    <name type="scientific">Colletotrichum phormii</name>
    <dbReference type="NCBI Taxonomy" id="359342"/>
    <lineage>
        <taxon>Eukaryota</taxon>
        <taxon>Fungi</taxon>
        <taxon>Dikarya</taxon>
        <taxon>Ascomycota</taxon>
        <taxon>Pezizomycotina</taxon>
        <taxon>Sordariomycetes</taxon>
        <taxon>Hypocreomycetidae</taxon>
        <taxon>Glomerellales</taxon>
        <taxon>Glomerellaceae</taxon>
        <taxon>Colletotrichum</taxon>
        <taxon>Colletotrichum acutatum species complex</taxon>
    </lineage>
</organism>
<sequence length="89" mass="10184">MSTILSSSNPGILISFNHLIRSSNLILSTPPFSKRMRPSHALHPPPSKTYWREDDHIERTKLTDPPLLKKRKKSESERGVFALVILPRI</sequence>
<dbReference type="RefSeq" id="XP_060439680.1">
    <property type="nucleotide sequence ID" value="XM_060581545.1"/>
</dbReference>
<feature type="region of interest" description="Disordered" evidence="1">
    <location>
        <begin position="34"/>
        <end position="76"/>
    </location>
</feature>
<reference evidence="2" key="1">
    <citation type="submission" date="2021-06" db="EMBL/GenBank/DDBJ databases">
        <title>Comparative genomics, transcriptomics and evolutionary studies reveal genomic signatures of adaptation to plant cell wall in hemibiotrophic fungi.</title>
        <authorList>
            <consortium name="DOE Joint Genome Institute"/>
            <person name="Baroncelli R."/>
            <person name="Diaz J.F."/>
            <person name="Benocci T."/>
            <person name="Peng M."/>
            <person name="Battaglia E."/>
            <person name="Haridas S."/>
            <person name="Andreopoulos W."/>
            <person name="Labutti K."/>
            <person name="Pangilinan J."/>
            <person name="Floch G.L."/>
            <person name="Makela M.R."/>
            <person name="Henrissat B."/>
            <person name="Grigoriev I.V."/>
            <person name="Crouch J.A."/>
            <person name="De Vries R.P."/>
            <person name="Sukno S.A."/>
            <person name="Thon M.R."/>
        </authorList>
    </citation>
    <scope>NUCLEOTIDE SEQUENCE</scope>
    <source>
        <strain evidence="2">CBS 102054</strain>
    </source>
</reference>
<evidence type="ECO:0000313" key="3">
    <source>
        <dbReference type="Proteomes" id="UP001243989"/>
    </source>
</evidence>
<dbReference type="Proteomes" id="UP001243989">
    <property type="component" value="Unassembled WGS sequence"/>
</dbReference>
<feature type="compositionally biased region" description="Basic and acidic residues" evidence="1">
    <location>
        <begin position="50"/>
        <end position="62"/>
    </location>
</feature>
<evidence type="ECO:0000313" key="2">
    <source>
        <dbReference type="EMBL" id="KAK1623685.1"/>
    </source>
</evidence>
<accession>A0AAJ0EAA0</accession>
<keyword evidence="3" id="KW-1185">Reference proteome</keyword>
<comment type="caution">
    <text evidence="2">The sequence shown here is derived from an EMBL/GenBank/DDBJ whole genome shotgun (WGS) entry which is preliminary data.</text>
</comment>
<gene>
    <name evidence="2" type="ORF">BDP81DRAFT_116383</name>
</gene>
<name>A0AAJ0EAA0_9PEZI</name>
<dbReference type="GeneID" id="85466407"/>
<protein>
    <submittedName>
        <fullName evidence="2">Uncharacterized protein</fullName>
    </submittedName>
</protein>